<evidence type="ECO:0000313" key="15">
    <source>
        <dbReference type="Proteomes" id="UP000636709"/>
    </source>
</evidence>
<keyword evidence="12" id="KW-0325">Glycoprotein</keyword>
<dbReference type="OrthoDB" id="4062651at2759"/>
<keyword evidence="4" id="KW-1003">Cell membrane</keyword>
<evidence type="ECO:0000256" key="12">
    <source>
        <dbReference type="ARBA" id="ARBA00023180"/>
    </source>
</evidence>
<keyword evidence="6" id="KW-0732">Signal</keyword>
<dbReference type="GO" id="GO:0005524">
    <property type="term" value="F:ATP binding"/>
    <property type="evidence" value="ECO:0007669"/>
    <property type="project" value="UniProtKB-KW"/>
</dbReference>
<protein>
    <recommendedName>
        <fullName evidence="13">Protein kinase domain-containing protein</fullName>
    </recommendedName>
</protein>
<dbReference type="PROSITE" id="PS00108">
    <property type="entry name" value="PROTEIN_KINASE_ST"/>
    <property type="match status" value="1"/>
</dbReference>
<dbReference type="GO" id="GO:0005886">
    <property type="term" value="C:plasma membrane"/>
    <property type="evidence" value="ECO:0007669"/>
    <property type="project" value="UniProtKB-SubCell"/>
</dbReference>
<keyword evidence="11" id="KW-0675">Receptor</keyword>
<evidence type="ECO:0000259" key="13">
    <source>
        <dbReference type="PROSITE" id="PS50011"/>
    </source>
</evidence>
<reference evidence="14" key="1">
    <citation type="submission" date="2020-07" db="EMBL/GenBank/DDBJ databases">
        <title>Genome sequence and genetic diversity analysis of an under-domesticated orphan crop, white fonio (Digitaria exilis).</title>
        <authorList>
            <person name="Bennetzen J.L."/>
            <person name="Chen S."/>
            <person name="Ma X."/>
            <person name="Wang X."/>
            <person name="Yssel A.E.J."/>
            <person name="Chaluvadi S.R."/>
            <person name="Johnson M."/>
            <person name="Gangashetty P."/>
            <person name="Hamidou F."/>
            <person name="Sanogo M.D."/>
            <person name="Zwaenepoel A."/>
            <person name="Wallace J."/>
            <person name="Van De Peer Y."/>
            <person name="Van Deynze A."/>
        </authorList>
    </citation>
    <scope>NUCLEOTIDE SEQUENCE</scope>
    <source>
        <tissue evidence="14">Leaves</tissue>
    </source>
</reference>
<dbReference type="InterPro" id="IPR008271">
    <property type="entry name" value="Ser/Thr_kinase_AS"/>
</dbReference>
<comment type="similarity">
    <text evidence="2">In the N-terminal section; belongs to the leguminous lectin family.</text>
</comment>
<accession>A0A835F8K4</accession>
<sequence>MSSPRGFDLHELSAATSNFADENKLGRGGFGPVYRGYLRDLDLDVAIKVLSEKQSSQEQSEQGLREFKAEVKVMTQLRHRNIVKLVGWCDINKQLLLVYELMAQGSLDKHLYNQESILTWQQRFRIVLDIGSGLLYLHRDCEKCIVHGDIKPANVMLDVSHNAKLGDFGLARLVEHGGEPKTTQVVAGTLGYIDPEFINNRWPHTESDVYSFRIVLLEIACGKRPASRQPNGASSLLAWVHNLYSQT</sequence>
<evidence type="ECO:0000256" key="2">
    <source>
        <dbReference type="ARBA" id="ARBA00008536"/>
    </source>
</evidence>
<dbReference type="Gene3D" id="3.30.200.20">
    <property type="entry name" value="Phosphorylase Kinase, domain 1"/>
    <property type="match status" value="1"/>
</dbReference>
<keyword evidence="10" id="KW-0472">Membrane</keyword>
<dbReference type="FunFam" id="1.10.510.10:FF:000240">
    <property type="entry name" value="Lectin-domain containing receptor kinase A4.3"/>
    <property type="match status" value="1"/>
</dbReference>
<keyword evidence="7" id="KW-0547">Nucleotide-binding</keyword>
<keyword evidence="5" id="KW-0812">Transmembrane</keyword>
<dbReference type="PANTHER" id="PTHR27007">
    <property type="match status" value="1"/>
</dbReference>
<dbReference type="Proteomes" id="UP000636709">
    <property type="component" value="Unassembled WGS sequence"/>
</dbReference>
<keyword evidence="9" id="KW-1133">Transmembrane helix</keyword>
<evidence type="ECO:0000256" key="11">
    <source>
        <dbReference type="ARBA" id="ARBA00023170"/>
    </source>
</evidence>
<comment type="caution">
    <text evidence="14">The sequence shown here is derived from an EMBL/GenBank/DDBJ whole genome shotgun (WGS) entry which is preliminary data.</text>
</comment>
<dbReference type="SUPFAM" id="SSF56112">
    <property type="entry name" value="Protein kinase-like (PK-like)"/>
    <property type="match status" value="1"/>
</dbReference>
<dbReference type="GO" id="GO:0002229">
    <property type="term" value="P:defense response to oomycetes"/>
    <property type="evidence" value="ECO:0007669"/>
    <property type="project" value="UniProtKB-ARBA"/>
</dbReference>
<dbReference type="SMART" id="SM00220">
    <property type="entry name" value="S_TKc"/>
    <property type="match status" value="1"/>
</dbReference>
<organism evidence="14 15">
    <name type="scientific">Digitaria exilis</name>
    <dbReference type="NCBI Taxonomy" id="1010633"/>
    <lineage>
        <taxon>Eukaryota</taxon>
        <taxon>Viridiplantae</taxon>
        <taxon>Streptophyta</taxon>
        <taxon>Embryophyta</taxon>
        <taxon>Tracheophyta</taxon>
        <taxon>Spermatophyta</taxon>
        <taxon>Magnoliopsida</taxon>
        <taxon>Liliopsida</taxon>
        <taxon>Poales</taxon>
        <taxon>Poaceae</taxon>
        <taxon>PACMAD clade</taxon>
        <taxon>Panicoideae</taxon>
        <taxon>Panicodae</taxon>
        <taxon>Paniceae</taxon>
        <taxon>Anthephorinae</taxon>
        <taxon>Digitaria</taxon>
    </lineage>
</organism>
<evidence type="ECO:0000256" key="9">
    <source>
        <dbReference type="ARBA" id="ARBA00022989"/>
    </source>
</evidence>
<gene>
    <name evidence="14" type="ORF">HU200_015632</name>
</gene>
<comment type="subcellular location">
    <subcellularLocation>
        <location evidence="1">Cell membrane</location>
        <topology evidence="1">Single-pass type I membrane protein</topology>
    </subcellularLocation>
</comment>
<comment type="similarity">
    <text evidence="3">In the C-terminal section; belongs to the protein kinase superfamily. Ser/Thr protein kinase family.</text>
</comment>
<dbReference type="EMBL" id="JACEFO010001605">
    <property type="protein sequence ID" value="KAF8731702.1"/>
    <property type="molecule type" value="Genomic_DNA"/>
</dbReference>
<dbReference type="AlphaFoldDB" id="A0A835F8K4"/>
<dbReference type="PIRSF" id="PIRSF000654">
    <property type="entry name" value="Integrin-linked_kinase"/>
    <property type="match status" value="1"/>
</dbReference>
<dbReference type="PROSITE" id="PS50011">
    <property type="entry name" value="PROTEIN_KINASE_DOM"/>
    <property type="match status" value="1"/>
</dbReference>
<evidence type="ECO:0000313" key="14">
    <source>
        <dbReference type="EMBL" id="KAF8731702.1"/>
    </source>
</evidence>
<name>A0A835F8K4_9POAL</name>
<evidence type="ECO:0000256" key="6">
    <source>
        <dbReference type="ARBA" id="ARBA00022729"/>
    </source>
</evidence>
<keyword evidence="15" id="KW-1185">Reference proteome</keyword>
<evidence type="ECO:0000256" key="3">
    <source>
        <dbReference type="ARBA" id="ARBA00010217"/>
    </source>
</evidence>
<dbReference type="Pfam" id="PF00069">
    <property type="entry name" value="Pkinase"/>
    <property type="match status" value="1"/>
</dbReference>
<dbReference type="InterPro" id="IPR000719">
    <property type="entry name" value="Prot_kinase_dom"/>
</dbReference>
<dbReference type="GO" id="GO:0004672">
    <property type="term" value="F:protein kinase activity"/>
    <property type="evidence" value="ECO:0007669"/>
    <property type="project" value="InterPro"/>
</dbReference>
<keyword evidence="8" id="KW-0067">ATP-binding</keyword>
<evidence type="ECO:0000256" key="7">
    <source>
        <dbReference type="ARBA" id="ARBA00022741"/>
    </source>
</evidence>
<dbReference type="FunFam" id="3.30.200.20:FF:000162">
    <property type="entry name" value="Adenine nucleotide alpha hydrolase-like domain kinase"/>
    <property type="match status" value="1"/>
</dbReference>
<dbReference type="InterPro" id="IPR050528">
    <property type="entry name" value="L-type_Lectin-RKs"/>
</dbReference>
<evidence type="ECO:0000256" key="1">
    <source>
        <dbReference type="ARBA" id="ARBA00004251"/>
    </source>
</evidence>
<feature type="domain" description="Protein kinase" evidence="13">
    <location>
        <begin position="19"/>
        <end position="247"/>
    </location>
</feature>
<proteinExistence type="inferred from homology"/>
<evidence type="ECO:0000256" key="10">
    <source>
        <dbReference type="ARBA" id="ARBA00023136"/>
    </source>
</evidence>
<dbReference type="InterPro" id="IPR011009">
    <property type="entry name" value="Kinase-like_dom_sf"/>
</dbReference>
<dbReference type="Gene3D" id="1.10.510.10">
    <property type="entry name" value="Transferase(Phosphotransferase) domain 1"/>
    <property type="match status" value="1"/>
</dbReference>
<evidence type="ECO:0000256" key="4">
    <source>
        <dbReference type="ARBA" id="ARBA00022475"/>
    </source>
</evidence>
<evidence type="ECO:0000256" key="8">
    <source>
        <dbReference type="ARBA" id="ARBA00022840"/>
    </source>
</evidence>
<evidence type="ECO:0000256" key="5">
    <source>
        <dbReference type="ARBA" id="ARBA00022692"/>
    </source>
</evidence>